<dbReference type="EMBL" id="BPLR01011267">
    <property type="protein sequence ID" value="GIY45397.1"/>
    <property type="molecule type" value="Genomic_DNA"/>
</dbReference>
<name>A0AAV4TJ27_CAEEX</name>
<organism evidence="1 2">
    <name type="scientific">Caerostris extrusa</name>
    <name type="common">Bark spider</name>
    <name type="synonym">Caerostris bankana</name>
    <dbReference type="NCBI Taxonomy" id="172846"/>
    <lineage>
        <taxon>Eukaryota</taxon>
        <taxon>Metazoa</taxon>
        <taxon>Ecdysozoa</taxon>
        <taxon>Arthropoda</taxon>
        <taxon>Chelicerata</taxon>
        <taxon>Arachnida</taxon>
        <taxon>Araneae</taxon>
        <taxon>Araneomorphae</taxon>
        <taxon>Entelegynae</taxon>
        <taxon>Araneoidea</taxon>
        <taxon>Araneidae</taxon>
        <taxon>Caerostris</taxon>
    </lineage>
</organism>
<accession>A0AAV4TJ27</accession>
<evidence type="ECO:0000313" key="1">
    <source>
        <dbReference type="EMBL" id="GIY45397.1"/>
    </source>
</evidence>
<sequence length="180" mass="20580">MPISIILWIKKADSALGLVSSLHRAYVARKCVTNNLFYLHQQNSIAAVKEFRRRMQQIRKGRGCKQILSASVENIATSVIKASSQSLLVVGNVPVVSSLLDMPYSTVQKNPMRDFEFLFKYYYKIKPVQLLQDRDSEVRNAFTLEFLARMALTSLGHEIFCGGRRPLLPQWTSYTSSYRI</sequence>
<evidence type="ECO:0000313" key="2">
    <source>
        <dbReference type="Proteomes" id="UP001054945"/>
    </source>
</evidence>
<proteinExistence type="predicted"/>
<protein>
    <submittedName>
        <fullName evidence="1">Uncharacterized protein</fullName>
    </submittedName>
</protein>
<comment type="caution">
    <text evidence="1">The sequence shown here is derived from an EMBL/GenBank/DDBJ whole genome shotgun (WGS) entry which is preliminary data.</text>
</comment>
<dbReference type="Proteomes" id="UP001054945">
    <property type="component" value="Unassembled WGS sequence"/>
</dbReference>
<gene>
    <name evidence="1" type="primary">AVEN_12234_1</name>
    <name evidence="1" type="ORF">CEXT_561551</name>
</gene>
<reference evidence="1 2" key="1">
    <citation type="submission" date="2021-06" db="EMBL/GenBank/DDBJ databases">
        <title>Caerostris extrusa draft genome.</title>
        <authorList>
            <person name="Kono N."/>
            <person name="Arakawa K."/>
        </authorList>
    </citation>
    <scope>NUCLEOTIDE SEQUENCE [LARGE SCALE GENOMIC DNA]</scope>
</reference>
<keyword evidence="2" id="KW-1185">Reference proteome</keyword>
<dbReference type="AlphaFoldDB" id="A0AAV4TJ27"/>